<feature type="transmembrane region" description="Helical" evidence="7">
    <location>
        <begin position="113"/>
        <end position="131"/>
    </location>
</feature>
<dbReference type="EMBL" id="CP013444">
    <property type="protein sequence ID" value="AOK20610.1"/>
    <property type="molecule type" value="Genomic_DNA"/>
</dbReference>
<evidence type="ECO:0000256" key="5">
    <source>
        <dbReference type="ARBA" id="ARBA00022989"/>
    </source>
</evidence>
<sequence>MTRTVDSGVIFFARLALAALFLWGGIMKLLGYGDLVSYLRGLNVPFPTYVAPVVVAIEGLGGLLLIVGYKVRPLALLMAVYTIATAMVGHNFWDATSAAVQHDMVIHFWKNVAIAGGFLLLFVTGAGGASIDGVRRPASSYGSGLR</sequence>
<keyword evidence="4 7" id="KW-0812">Transmembrane</keyword>
<evidence type="ECO:0000256" key="7">
    <source>
        <dbReference type="SAM" id="Phobius"/>
    </source>
</evidence>
<keyword evidence="6 7" id="KW-0472">Membrane</keyword>
<evidence type="ECO:0000313" key="9">
    <source>
        <dbReference type="Proteomes" id="UP000094776"/>
    </source>
</evidence>
<evidence type="ECO:0000256" key="1">
    <source>
        <dbReference type="ARBA" id="ARBA00004651"/>
    </source>
</evidence>
<dbReference type="Proteomes" id="UP000094776">
    <property type="component" value="Chromosome 2"/>
</dbReference>
<evidence type="ECO:0000256" key="6">
    <source>
        <dbReference type="ARBA" id="ARBA00023136"/>
    </source>
</evidence>
<accession>A0A1B4Q350</accession>
<dbReference type="GO" id="GO:0005886">
    <property type="term" value="C:plasma membrane"/>
    <property type="evidence" value="ECO:0007669"/>
    <property type="project" value="UniProtKB-SubCell"/>
</dbReference>
<protein>
    <submittedName>
        <fullName evidence="8">Quinol oxidase</fullName>
    </submittedName>
</protein>
<comment type="similarity">
    <text evidence="2">Belongs to the DoxX family.</text>
</comment>
<keyword evidence="5 7" id="KW-1133">Transmembrane helix</keyword>
<dbReference type="Pfam" id="PF07681">
    <property type="entry name" value="DoxX"/>
    <property type="match status" value="1"/>
</dbReference>
<evidence type="ECO:0000256" key="2">
    <source>
        <dbReference type="ARBA" id="ARBA00006679"/>
    </source>
</evidence>
<evidence type="ECO:0000256" key="3">
    <source>
        <dbReference type="ARBA" id="ARBA00022475"/>
    </source>
</evidence>
<proteinExistence type="inferred from homology"/>
<gene>
    <name evidence="8" type="ORF">WT26_33310</name>
</gene>
<comment type="subcellular location">
    <subcellularLocation>
        <location evidence="1">Cell membrane</location>
        <topology evidence="1">Multi-pass membrane protein</topology>
    </subcellularLocation>
</comment>
<reference evidence="8 9" key="1">
    <citation type="submission" date="2015-12" db="EMBL/GenBank/DDBJ databases">
        <title>Diversity of Burkholderia near neighbor genomes.</title>
        <authorList>
            <person name="Sahl J."/>
            <person name="Wagner D."/>
            <person name="Keim P."/>
        </authorList>
    </citation>
    <scope>NUCLEOTIDE SEQUENCE [LARGE SCALE GENOMIC DNA]</scope>
    <source>
        <strain evidence="8 9">MSMB1184WGS</strain>
    </source>
</reference>
<feature type="transmembrane region" description="Helical" evidence="7">
    <location>
        <begin position="7"/>
        <end position="26"/>
    </location>
</feature>
<dbReference type="InterPro" id="IPR032808">
    <property type="entry name" value="DoxX"/>
</dbReference>
<feature type="transmembrane region" description="Helical" evidence="7">
    <location>
        <begin position="74"/>
        <end position="93"/>
    </location>
</feature>
<keyword evidence="3" id="KW-1003">Cell membrane</keyword>
<dbReference type="PANTHER" id="PTHR33452:SF1">
    <property type="entry name" value="INNER MEMBRANE PROTEIN YPHA-RELATED"/>
    <property type="match status" value="1"/>
</dbReference>
<evidence type="ECO:0000256" key="4">
    <source>
        <dbReference type="ARBA" id="ARBA00022692"/>
    </source>
</evidence>
<dbReference type="AlphaFoldDB" id="A0A1B4Q350"/>
<feature type="transmembrane region" description="Helical" evidence="7">
    <location>
        <begin position="46"/>
        <end position="67"/>
    </location>
</feature>
<dbReference type="RefSeq" id="WP_069274929.1">
    <property type="nucleotide sequence ID" value="NZ_CP013444.1"/>
</dbReference>
<evidence type="ECO:0000313" key="8">
    <source>
        <dbReference type="EMBL" id="AOK20610.1"/>
    </source>
</evidence>
<dbReference type="PANTHER" id="PTHR33452">
    <property type="entry name" value="OXIDOREDUCTASE CATD-RELATED"/>
    <property type="match status" value="1"/>
</dbReference>
<name>A0A1B4Q350_BURCE</name>
<dbReference type="InterPro" id="IPR051907">
    <property type="entry name" value="DoxX-like_oxidoreductase"/>
</dbReference>
<organism evidence="8 9">
    <name type="scientific">Burkholderia cepacia</name>
    <name type="common">Pseudomonas cepacia</name>
    <dbReference type="NCBI Taxonomy" id="292"/>
    <lineage>
        <taxon>Bacteria</taxon>
        <taxon>Pseudomonadati</taxon>
        <taxon>Pseudomonadota</taxon>
        <taxon>Betaproteobacteria</taxon>
        <taxon>Burkholderiales</taxon>
        <taxon>Burkholderiaceae</taxon>
        <taxon>Burkholderia</taxon>
        <taxon>Burkholderia cepacia complex</taxon>
    </lineage>
</organism>